<sequence>MSKRIPIAVFTGAGASRADPISLPTMKEFFQQIMDEEHYPKSPRISDPQYFKFIFDTLYGEDDNYDLERVMGALYELKEFTNNDCWSLFQHPIIYTTMYENLVNKFGSPRYPNSNSEIGEINLINSLSDSAEKTYQLYKDKAETLIFELEDLIREKYESIPFESIREVYEPLWDFLIKINTINPSKESAPLIPFFTTNYDMSVDWFFNPENDSDFDIHERWVNSLKHNIRYIDGFGKRGWDMKEYENINEGLENTVFVPYFKLHGSLFWEKRAGKIKMGTNVANDRHAPKDLMLVYPSDKKVLFDDPYRFNHRMLDQYLKRIDNLLIIGFSFRDPALVKSFEIALIDNPELTINIVGPIFKNEDFPEMSDFINRQENSGRVFHREFYFGSNDFITWLDEQYLMDIEIKQQVTLK</sequence>
<dbReference type="Proteomes" id="UP000659344">
    <property type="component" value="Unassembled WGS sequence"/>
</dbReference>
<reference evidence="2" key="1">
    <citation type="journal article" date="2019" name="Int. J. Syst. Evol. Microbiol.">
        <title>The Global Catalogue of Microorganisms (GCM) 10K type strain sequencing project: providing services to taxonomists for standard genome sequencing and annotation.</title>
        <authorList>
            <consortium name="The Broad Institute Genomics Platform"/>
            <consortium name="The Broad Institute Genome Sequencing Center for Infectious Disease"/>
            <person name="Wu L."/>
            <person name="Ma J."/>
        </authorList>
    </citation>
    <scope>NUCLEOTIDE SEQUENCE [LARGE SCALE GENOMIC DNA]</scope>
    <source>
        <strain evidence="2">CGMCC 1.12769</strain>
    </source>
</reference>
<accession>A0ABQ1Y8I5</accession>
<comment type="caution">
    <text evidence="1">The sequence shown here is derived from an EMBL/GenBank/DDBJ whole genome shotgun (WGS) entry which is preliminary data.</text>
</comment>
<proteinExistence type="predicted"/>
<name>A0ABQ1Y8I5_9BACL</name>
<evidence type="ECO:0000313" key="1">
    <source>
        <dbReference type="EMBL" id="GGH16717.1"/>
    </source>
</evidence>
<dbReference type="EMBL" id="BMFT01000001">
    <property type="protein sequence ID" value="GGH16717.1"/>
    <property type="molecule type" value="Genomic_DNA"/>
</dbReference>
<keyword evidence="2" id="KW-1185">Reference proteome</keyword>
<organism evidence="1 2">
    <name type="scientific">Paenibacillus segetis</name>
    <dbReference type="NCBI Taxonomy" id="1325360"/>
    <lineage>
        <taxon>Bacteria</taxon>
        <taxon>Bacillati</taxon>
        <taxon>Bacillota</taxon>
        <taxon>Bacilli</taxon>
        <taxon>Bacillales</taxon>
        <taxon>Paenibacillaceae</taxon>
        <taxon>Paenibacillus</taxon>
    </lineage>
</organism>
<evidence type="ECO:0000313" key="2">
    <source>
        <dbReference type="Proteomes" id="UP000659344"/>
    </source>
</evidence>
<gene>
    <name evidence="1" type="ORF">GCM10008013_11660</name>
</gene>
<protein>
    <recommendedName>
        <fullName evidence="3">SIR2-like domain-containing protein</fullName>
    </recommendedName>
</protein>
<evidence type="ECO:0008006" key="3">
    <source>
        <dbReference type="Google" id="ProtNLM"/>
    </source>
</evidence>
<dbReference type="RefSeq" id="WP_188536708.1">
    <property type="nucleotide sequence ID" value="NZ_BMFT01000001.1"/>
</dbReference>